<accession>A0AAV4HZ32</accession>
<dbReference type="AlphaFoldDB" id="A0AAV4HZ32"/>
<dbReference type="Pfam" id="PF01033">
    <property type="entry name" value="Somatomedin_B"/>
    <property type="match status" value="1"/>
</dbReference>
<evidence type="ECO:0000259" key="3">
    <source>
        <dbReference type="PROSITE" id="PS50958"/>
    </source>
</evidence>
<dbReference type="PROSITE" id="PS50958">
    <property type="entry name" value="SMB_2"/>
    <property type="match status" value="1"/>
</dbReference>
<dbReference type="Proteomes" id="UP000762676">
    <property type="component" value="Unassembled WGS sequence"/>
</dbReference>
<proteinExistence type="predicted"/>
<sequence length="653" mass="73848">MTNFKLGKPISPEKLLLVRNLTANFSGNADLKHNGVLDISGLISVGLKSSQSETTVLTTFSMYDSTEPFTVFPDDTACLEEATNFVYQNNLCGALDPESYLVLAKAKYTCEHRCARKPVYGRLQSECGCDGTCLLHGDCCRDFHAVCPEIYLKSKELYTKMEEPLSMCADTNFKIFADFEHLAHKKVIDLTTPIPAHINVFELDGVPPFEAHTLELYSSSFAIYKAVDVSNGLIFNNLLTFFRFSKTNTRPFMLSKVVSLDCFGKKFEDNVIKRYSIMHVLKWCAPKVKEDALSPFHRPCKFLEIIACSCSSGNVYKNHLHNVCMGPNTSISTEFKYKLWNEDLRAWGERTPIDKCSVRSRHESAWYKSLEIESRIFTGDMTLTITPVLTNWDRFSASSGARESHGDNHDQNRLADLMQQKDPDFIVEFSHTIERRLRCPRVGSYLSECVLEECADGAIITSSQLGYHKFHDGLSCMRPALVTAVQPPTSKTAYICTCLRLVAALARLNLWEKIVQATVNSTCTLLLTSFEQEDRLSVPKTYPNTMTPHSPDLDLEPPPARPRVSERLQEQLFQSETLCHDKENQEDILVCFYINRSSALGLIGGYPKQCFTMAPVRRRRNRQQNSAVAILGSKLMFLVFYSLPIRNLLTGFE</sequence>
<feature type="region of interest" description="Disordered" evidence="2">
    <location>
        <begin position="541"/>
        <end position="561"/>
    </location>
</feature>
<evidence type="ECO:0000313" key="4">
    <source>
        <dbReference type="EMBL" id="GFS02975.1"/>
    </source>
</evidence>
<comment type="caution">
    <text evidence="4">The sequence shown here is derived from an EMBL/GenBank/DDBJ whole genome shotgun (WGS) entry which is preliminary data.</text>
</comment>
<name>A0AAV4HZ32_9GAST</name>
<keyword evidence="1" id="KW-1015">Disulfide bond</keyword>
<gene>
    <name evidence="4" type="ORF">ElyMa_002877500</name>
</gene>
<reference evidence="4 5" key="1">
    <citation type="journal article" date="2021" name="Elife">
        <title>Chloroplast acquisition without the gene transfer in kleptoplastic sea slugs, Plakobranchus ocellatus.</title>
        <authorList>
            <person name="Maeda T."/>
            <person name="Takahashi S."/>
            <person name="Yoshida T."/>
            <person name="Shimamura S."/>
            <person name="Takaki Y."/>
            <person name="Nagai Y."/>
            <person name="Toyoda A."/>
            <person name="Suzuki Y."/>
            <person name="Arimoto A."/>
            <person name="Ishii H."/>
            <person name="Satoh N."/>
            <person name="Nishiyama T."/>
            <person name="Hasebe M."/>
            <person name="Maruyama T."/>
            <person name="Minagawa J."/>
            <person name="Obokata J."/>
            <person name="Shigenobu S."/>
        </authorList>
    </citation>
    <scope>NUCLEOTIDE SEQUENCE [LARGE SCALE GENOMIC DNA]</scope>
</reference>
<evidence type="ECO:0000313" key="5">
    <source>
        <dbReference type="Proteomes" id="UP000762676"/>
    </source>
</evidence>
<evidence type="ECO:0000256" key="2">
    <source>
        <dbReference type="SAM" id="MobiDB-lite"/>
    </source>
</evidence>
<dbReference type="Gene3D" id="4.10.410.20">
    <property type="match status" value="1"/>
</dbReference>
<dbReference type="InterPro" id="IPR036024">
    <property type="entry name" value="Somatomedin_B-like_dom_sf"/>
</dbReference>
<feature type="domain" description="SMB" evidence="3">
    <location>
        <begin position="106"/>
        <end position="151"/>
    </location>
</feature>
<protein>
    <recommendedName>
        <fullName evidence="3">SMB domain-containing protein</fullName>
    </recommendedName>
</protein>
<dbReference type="SUPFAM" id="SSF90188">
    <property type="entry name" value="Somatomedin B domain"/>
    <property type="match status" value="1"/>
</dbReference>
<dbReference type="EMBL" id="BMAT01005944">
    <property type="protein sequence ID" value="GFS02975.1"/>
    <property type="molecule type" value="Genomic_DNA"/>
</dbReference>
<evidence type="ECO:0000256" key="1">
    <source>
        <dbReference type="ARBA" id="ARBA00023157"/>
    </source>
</evidence>
<dbReference type="InterPro" id="IPR001212">
    <property type="entry name" value="Somatomedin_B_dom"/>
</dbReference>
<dbReference type="PROSITE" id="PS00524">
    <property type="entry name" value="SMB_1"/>
    <property type="match status" value="1"/>
</dbReference>
<organism evidence="4 5">
    <name type="scientific">Elysia marginata</name>
    <dbReference type="NCBI Taxonomy" id="1093978"/>
    <lineage>
        <taxon>Eukaryota</taxon>
        <taxon>Metazoa</taxon>
        <taxon>Spiralia</taxon>
        <taxon>Lophotrochozoa</taxon>
        <taxon>Mollusca</taxon>
        <taxon>Gastropoda</taxon>
        <taxon>Heterobranchia</taxon>
        <taxon>Euthyneura</taxon>
        <taxon>Panpulmonata</taxon>
        <taxon>Sacoglossa</taxon>
        <taxon>Placobranchoidea</taxon>
        <taxon>Plakobranchidae</taxon>
        <taxon>Elysia</taxon>
    </lineage>
</organism>
<keyword evidence="5" id="KW-1185">Reference proteome</keyword>